<dbReference type="PROSITE" id="PS51688">
    <property type="entry name" value="ICA"/>
    <property type="match status" value="1"/>
</dbReference>
<evidence type="ECO:0000313" key="3">
    <source>
        <dbReference type="EMBL" id="PIK21560.1"/>
    </source>
</evidence>
<sequence>MYNYSDARAKTNIKNINSGLNTILQLRPVSYNWKESNSDVTKDGIQAKSTTKIGANIAYGPEEQQLQYGFLAQEVEKIIPDAVKTDEEGHKMINYTVLIPLLVQSVQDLTLQIEEQKSLIAELSMNENTTDISSLAKKAKRNRILNYTPNPTKGMMTFTISVEENKSDVYLVICNLSGVQEKRIEIPYNQSSIQVDLSPLNSGLHIASLVVSGKVYDSKQIIKD</sequence>
<dbReference type="EMBL" id="PENG01000002">
    <property type="protein sequence ID" value="PJI26598.1"/>
    <property type="molecule type" value="Genomic_DNA"/>
</dbReference>
<name>A0A2A6EFY2_PREIN</name>
<reference evidence="4 6" key="3">
    <citation type="submission" date="2017-11" db="EMBL/GenBank/DDBJ databases">
        <title>Genome sequencing of Prevotella intermedia KCOM 2832.</title>
        <authorList>
            <person name="Kook J.-K."/>
            <person name="Park S.-N."/>
            <person name="Lim Y.K."/>
        </authorList>
    </citation>
    <scope>NUCLEOTIDE SEQUENCE [LARGE SCALE GENOMIC DNA]</scope>
    <source>
        <strain evidence="4 6">KCOM 2832</strain>
    </source>
</reference>
<accession>A0A2A6EFY2</accession>
<dbReference type="EMBL" id="PEKN01000001">
    <property type="protein sequence ID" value="PIK21560.1"/>
    <property type="molecule type" value="Genomic_DNA"/>
</dbReference>
<dbReference type="InterPro" id="IPR026444">
    <property type="entry name" value="Secre_tail"/>
</dbReference>
<reference evidence="2 5" key="1">
    <citation type="submission" date="2017-09" db="EMBL/GenBank/DDBJ databases">
        <title>Phase variable restriction modification systems are present in the genome sequences of periodontal pathogens Prevotella intermedia, Tannerella forsythia and Porphyromonas gingivalis.</title>
        <authorList>
            <person name="Haigh R.D."/>
            <person name="Crawford L."/>
            <person name="Ralph J."/>
            <person name="Wanford J."/>
            <person name="Vartoukian S.R."/>
            <person name="Hijazib K."/>
            <person name="Wade W."/>
            <person name="Oggioni M.R."/>
        </authorList>
    </citation>
    <scope>NUCLEOTIDE SEQUENCE [LARGE SCALE GENOMIC DNA]</scope>
    <source>
        <strain evidence="2 5">WW2834</strain>
    </source>
</reference>
<dbReference type="EMBL" id="NSLY01000015">
    <property type="protein sequence ID" value="PDP60217.1"/>
    <property type="molecule type" value="Genomic_DNA"/>
</dbReference>
<dbReference type="NCBIfam" id="TIGR04183">
    <property type="entry name" value="Por_Secre_tail"/>
    <property type="match status" value="1"/>
</dbReference>
<comment type="caution">
    <text evidence="2">The sequence shown here is derived from an EMBL/GenBank/DDBJ whole genome shotgun (WGS) entry which is preliminary data.</text>
</comment>
<dbReference type="Proteomes" id="UP000230046">
    <property type="component" value="Unassembled WGS sequence"/>
</dbReference>
<evidence type="ECO:0000313" key="5">
    <source>
        <dbReference type="Proteomes" id="UP000219058"/>
    </source>
</evidence>
<reference evidence="3 7" key="2">
    <citation type="submission" date="2017-11" db="EMBL/GenBank/DDBJ databases">
        <title>Genome sequencing of Prevotella intermedia KCOM 1653.</title>
        <authorList>
            <person name="Kook J.-K."/>
            <person name="Park S.-N."/>
            <person name="Lim Y.K."/>
        </authorList>
    </citation>
    <scope>NUCLEOTIDE SEQUENCE [LARGE SCALE GENOMIC DNA]</scope>
    <source>
        <strain evidence="3 7">KCOM 1653</strain>
    </source>
</reference>
<evidence type="ECO:0000313" key="2">
    <source>
        <dbReference type="EMBL" id="PDP60217.1"/>
    </source>
</evidence>
<evidence type="ECO:0000313" key="7">
    <source>
        <dbReference type="Proteomes" id="UP000230046"/>
    </source>
</evidence>
<protein>
    <recommendedName>
        <fullName evidence="1">Peptidase S74 domain-containing protein</fullName>
    </recommendedName>
</protein>
<evidence type="ECO:0000313" key="4">
    <source>
        <dbReference type="EMBL" id="PJI26598.1"/>
    </source>
</evidence>
<dbReference type="AlphaFoldDB" id="A0A2A6EFY2"/>
<evidence type="ECO:0000313" key="6">
    <source>
        <dbReference type="Proteomes" id="UP000229884"/>
    </source>
</evidence>
<evidence type="ECO:0000259" key="1">
    <source>
        <dbReference type="PROSITE" id="PS51688"/>
    </source>
</evidence>
<dbReference type="Gene3D" id="1.10.10.10">
    <property type="entry name" value="Winged helix-like DNA-binding domain superfamily/Winged helix DNA-binding domain"/>
    <property type="match status" value="1"/>
</dbReference>
<dbReference type="Proteomes" id="UP000219058">
    <property type="component" value="Unassembled WGS sequence"/>
</dbReference>
<feature type="domain" description="Peptidase S74" evidence="1">
    <location>
        <begin position="5"/>
        <end position="120"/>
    </location>
</feature>
<organism evidence="2 5">
    <name type="scientific">Prevotella intermedia</name>
    <dbReference type="NCBI Taxonomy" id="28131"/>
    <lineage>
        <taxon>Bacteria</taxon>
        <taxon>Pseudomonadati</taxon>
        <taxon>Bacteroidota</taxon>
        <taxon>Bacteroidia</taxon>
        <taxon>Bacteroidales</taxon>
        <taxon>Prevotellaceae</taxon>
        <taxon>Prevotella</taxon>
    </lineage>
</organism>
<dbReference type="InterPro" id="IPR036388">
    <property type="entry name" value="WH-like_DNA-bd_sf"/>
</dbReference>
<proteinExistence type="predicted"/>
<dbReference type="InterPro" id="IPR030392">
    <property type="entry name" value="S74_ICA"/>
</dbReference>
<dbReference type="Proteomes" id="UP000229884">
    <property type="component" value="Unassembled WGS sequence"/>
</dbReference>
<dbReference type="Pfam" id="PF13884">
    <property type="entry name" value="Peptidase_S74"/>
    <property type="match status" value="1"/>
</dbReference>
<gene>
    <name evidence="2" type="ORF">CLI71_06575</name>
    <name evidence="3" type="ORF">CTI18_06145</name>
    <name evidence="4" type="ORF">CTM58_11420</name>
</gene>